<dbReference type="VEuPathDB" id="VectorBase:AFAF011100"/>
<feature type="region of interest" description="Disordered" evidence="1">
    <location>
        <begin position="161"/>
        <end position="183"/>
    </location>
</feature>
<reference evidence="3" key="1">
    <citation type="submission" date="2014-01" db="EMBL/GenBank/DDBJ databases">
        <title>The Genome Sequence of Anopheles farauti FAR1 (V2).</title>
        <authorList>
            <consortium name="The Broad Institute Genomics Platform"/>
            <person name="Neafsey D.E."/>
            <person name="Besansky N."/>
            <person name="Howell P."/>
            <person name="Walton C."/>
            <person name="Young S.K."/>
            <person name="Zeng Q."/>
            <person name="Gargeya S."/>
            <person name="Fitzgerald M."/>
            <person name="Haas B."/>
            <person name="Abouelleil A."/>
            <person name="Allen A.W."/>
            <person name="Alvarado L."/>
            <person name="Arachchi H.M."/>
            <person name="Berlin A.M."/>
            <person name="Chapman S.B."/>
            <person name="Gainer-Dewar J."/>
            <person name="Goldberg J."/>
            <person name="Griggs A."/>
            <person name="Gujja S."/>
            <person name="Hansen M."/>
            <person name="Howarth C."/>
            <person name="Imamovic A."/>
            <person name="Ireland A."/>
            <person name="Larimer J."/>
            <person name="McCowan C."/>
            <person name="Murphy C."/>
            <person name="Pearson M."/>
            <person name="Poon T.W."/>
            <person name="Priest M."/>
            <person name="Roberts A."/>
            <person name="Saif S."/>
            <person name="Shea T."/>
            <person name="Sisk P."/>
            <person name="Sykes S."/>
            <person name="Wortman J."/>
            <person name="Nusbaum C."/>
            <person name="Birren B."/>
        </authorList>
    </citation>
    <scope>NUCLEOTIDE SEQUENCE [LARGE SCALE GENOMIC DNA]</scope>
    <source>
        <strain evidence="3">FAR1</strain>
    </source>
</reference>
<accession>A0A182QIV8</accession>
<feature type="region of interest" description="Disordered" evidence="1">
    <location>
        <begin position="285"/>
        <end position="305"/>
    </location>
</feature>
<evidence type="ECO:0000256" key="1">
    <source>
        <dbReference type="SAM" id="MobiDB-lite"/>
    </source>
</evidence>
<keyword evidence="3" id="KW-1185">Reference proteome</keyword>
<feature type="region of interest" description="Disordered" evidence="1">
    <location>
        <begin position="359"/>
        <end position="407"/>
    </location>
</feature>
<sequence length="536" mass="57843">MQSNASSCSPPIGARRVKTDLHTSEKLYVHSVGGRSRSNSPMHAGLAAHRHTTHRKAGSEPKNGLVTTVATSSSASSTSYLTVPHATSTTTVPCSPNRQRSSSTGTPRTASNHQRLLPSSTTTIERSASVRLSPSPSRACDAAGIANRSQLPARARLLTRRLQNNATPTNGSESPRSIDSLPRRTFAGSYKTATLSQFHNLANNNICTDSASTATNSAEDLTLLDKSLRNSMLQDVVHFKKQLVRLRRILQETDTLNPFENNNGQFFTTAVAAAATTNGPAAVTSSTAATVQGQQEQQHQHQHQENVLIRESSVAALALLEDQRQELADLRRQVVYLQGELTAKDRTIRQQQNLIEKYEAEREKQSQHSLSQNGSFSSGAGADSSNGGVSTTTTTVSDLPSAETISTATQTERLRPVSFGGQEGLGSSVAFEVALASRCASRCRAIAQRLSHHTDRLLSIIRDLYNRLLTKLNLRTSNVGGGGTMMVMALWGRNLQTVADWFGGPFVLIRYAISELCSLLDCFVALFSTSGRETSP</sequence>
<name>A0A182QIV8_9DIPT</name>
<feature type="compositionally biased region" description="Polar residues" evidence="1">
    <location>
        <begin position="85"/>
        <end position="136"/>
    </location>
</feature>
<organism evidence="2 3">
    <name type="scientific">Anopheles farauti</name>
    <dbReference type="NCBI Taxonomy" id="69004"/>
    <lineage>
        <taxon>Eukaryota</taxon>
        <taxon>Metazoa</taxon>
        <taxon>Ecdysozoa</taxon>
        <taxon>Arthropoda</taxon>
        <taxon>Hexapoda</taxon>
        <taxon>Insecta</taxon>
        <taxon>Pterygota</taxon>
        <taxon>Neoptera</taxon>
        <taxon>Endopterygota</taxon>
        <taxon>Diptera</taxon>
        <taxon>Nematocera</taxon>
        <taxon>Culicoidea</taxon>
        <taxon>Culicidae</taxon>
        <taxon>Anophelinae</taxon>
        <taxon>Anopheles</taxon>
    </lineage>
</organism>
<protein>
    <submittedName>
        <fullName evidence="2">Uncharacterized protein</fullName>
    </submittedName>
</protein>
<dbReference type="EnsemblMetazoa" id="AFAF011100-RA">
    <property type="protein sequence ID" value="AFAF011100-PA"/>
    <property type="gene ID" value="AFAF011100"/>
</dbReference>
<feature type="compositionally biased region" description="Low complexity" evidence="1">
    <location>
        <begin position="66"/>
        <end position="79"/>
    </location>
</feature>
<dbReference type="EMBL" id="AXCN02000443">
    <property type="status" value="NOT_ANNOTATED_CDS"/>
    <property type="molecule type" value="Genomic_DNA"/>
</dbReference>
<proteinExistence type="predicted"/>
<feature type="compositionally biased region" description="Polar residues" evidence="1">
    <location>
        <begin position="168"/>
        <end position="177"/>
    </location>
</feature>
<feature type="compositionally biased region" description="Low complexity" evidence="1">
    <location>
        <begin position="373"/>
        <end position="397"/>
    </location>
</feature>
<evidence type="ECO:0000313" key="3">
    <source>
        <dbReference type="Proteomes" id="UP000075886"/>
    </source>
</evidence>
<feature type="compositionally biased region" description="Low complexity" evidence="1">
    <location>
        <begin position="285"/>
        <end position="297"/>
    </location>
</feature>
<dbReference type="AlphaFoldDB" id="A0A182QIV8"/>
<dbReference type="Proteomes" id="UP000075886">
    <property type="component" value="Unassembled WGS sequence"/>
</dbReference>
<evidence type="ECO:0000313" key="2">
    <source>
        <dbReference type="EnsemblMetazoa" id="AFAF011100-PA"/>
    </source>
</evidence>
<feature type="region of interest" description="Disordered" evidence="1">
    <location>
        <begin position="31"/>
        <end position="142"/>
    </location>
</feature>
<reference evidence="2" key="2">
    <citation type="submission" date="2020-05" db="UniProtKB">
        <authorList>
            <consortium name="EnsemblMetazoa"/>
        </authorList>
    </citation>
    <scope>IDENTIFICATION</scope>
    <source>
        <strain evidence="2">FAR1</strain>
    </source>
</reference>